<gene>
    <name evidence="2" type="ORF">FJT64_021387</name>
</gene>
<dbReference type="EMBL" id="VIIS01000591">
    <property type="protein sequence ID" value="KAF0307278.1"/>
    <property type="molecule type" value="Genomic_DNA"/>
</dbReference>
<sequence>MTSVRSDRRRLKHLRLCVSALPIGMVSAVALSVLALTLCAASAASLQPAQVYIMLHTSLLKGAQNTRTTRRPFRFTVRPTTVSPRTTPRRRTPSAPKSESVPEAADPLTSLLMRIASLEPRRTAQGSRRTVGSPSVLLAIAALATPNEPAVRLKPDQRGFQLSLRHPPEGACAPCMPTFLVDLEKCHPCVVIR</sequence>
<proteinExistence type="predicted"/>
<comment type="caution">
    <text evidence="2">The sequence shown here is derived from an EMBL/GenBank/DDBJ whole genome shotgun (WGS) entry which is preliminary data.</text>
</comment>
<organism evidence="2 3">
    <name type="scientific">Amphibalanus amphitrite</name>
    <name type="common">Striped barnacle</name>
    <name type="synonym">Balanus amphitrite</name>
    <dbReference type="NCBI Taxonomy" id="1232801"/>
    <lineage>
        <taxon>Eukaryota</taxon>
        <taxon>Metazoa</taxon>
        <taxon>Ecdysozoa</taxon>
        <taxon>Arthropoda</taxon>
        <taxon>Crustacea</taxon>
        <taxon>Multicrustacea</taxon>
        <taxon>Cirripedia</taxon>
        <taxon>Thoracica</taxon>
        <taxon>Thoracicalcarea</taxon>
        <taxon>Balanomorpha</taxon>
        <taxon>Balanoidea</taxon>
        <taxon>Balanidae</taxon>
        <taxon>Amphibalaninae</taxon>
        <taxon>Amphibalanus</taxon>
    </lineage>
</organism>
<accession>A0A6A4WXU4</accession>
<dbReference type="AlphaFoldDB" id="A0A6A4WXU4"/>
<protein>
    <submittedName>
        <fullName evidence="2">Uncharacterized protein</fullName>
    </submittedName>
</protein>
<reference evidence="2 3" key="1">
    <citation type="submission" date="2019-07" db="EMBL/GenBank/DDBJ databases">
        <title>Draft genome assembly of a fouling barnacle, Amphibalanus amphitrite (Darwin, 1854): The first reference genome for Thecostraca.</title>
        <authorList>
            <person name="Kim W."/>
        </authorList>
    </citation>
    <scope>NUCLEOTIDE SEQUENCE [LARGE SCALE GENOMIC DNA]</scope>
    <source>
        <strain evidence="2">SNU_AA5</strain>
        <tissue evidence="2">Soma without cirri and trophi</tissue>
    </source>
</reference>
<evidence type="ECO:0000256" key="1">
    <source>
        <dbReference type="SAM" id="MobiDB-lite"/>
    </source>
</evidence>
<evidence type="ECO:0000313" key="3">
    <source>
        <dbReference type="Proteomes" id="UP000440578"/>
    </source>
</evidence>
<name>A0A6A4WXU4_AMPAM</name>
<keyword evidence="3" id="KW-1185">Reference proteome</keyword>
<feature type="region of interest" description="Disordered" evidence="1">
    <location>
        <begin position="78"/>
        <end position="103"/>
    </location>
</feature>
<evidence type="ECO:0000313" key="2">
    <source>
        <dbReference type="EMBL" id="KAF0307278.1"/>
    </source>
</evidence>
<dbReference type="Proteomes" id="UP000440578">
    <property type="component" value="Unassembled WGS sequence"/>
</dbReference>